<dbReference type="AlphaFoldDB" id="A0A4Y2S187"/>
<evidence type="ECO:0000256" key="1">
    <source>
        <dbReference type="SAM" id="Phobius"/>
    </source>
</evidence>
<keyword evidence="3" id="KW-1185">Reference proteome</keyword>
<keyword evidence="1" id="KW-0812">Transmembrane</keyword>
<evidence type="ECO:0000313" key="3">
    <source>
        <dbReference type="Proteomes" id="UP000499080"/>
    </source>
</evidence>
<sequence>MIDNEGFDVDCIWFTYEAHFHLNGFVNKQNWRFWVSENPHLCEDKPLHSPEVTAWVAASFVWFFAVWFIPGPSYIPVMSSRDVHRAAESQAGLFYLEFLYGLKRGSKKDVIQLCMDMNMIAKEYVCPICGEKMALTQRDGSDGYSWFVESLVRMLIMLEGP</sequence>
<feature type="transmembrane region" description="Helical" evidence="1">
    <location>
        <begin position="54"/>
        <end position="75"/>
    </location>
</feature>
<organism evidence="2 3">
    <name type="scientific">Araneus ventricosus</name>
    <name type="common">Orbweaver spider</name>
    <name type="synonym">Epeira ventricosa</name>
    <dbReference type="NCBI Taxonomy" id="182803"/>
    <lineage>
        <taxon>Eukaryota</taxon>
        <taxon>Metazoa</taxon>
        <taxon>Ecdysozoa</taxon>
        <taxon>Arthropoda</taxon>
        <taxon>Chelicerata</taxon>
        <taxon>Arachnida</taxon>
        <taxon>Araneae</taxon>
        <taxon>Araneomorphae</taxon>
        <taxon>Entelegynae</taxon>
        <taxon>Araneoidea</taxon>
        <taxon>Araneidae</taxon>
        <taxon>Araneus</taxon>
    </lineage>
</organism>
<protein>
    <submittedName>
        <fullName evidence="2">Uncharacterized protein</fullName>
    </submittedName>
</protein>
<reference evidence="2 3" key="1">
    <citation type="journal article" date="2019" name="Sci. Rep.">
        <title>Orb-weaving spider Araneus ventricosus genome elucidates the spidroin gene catalogue.</title>
        <authorList>
            <person name="Kono N."/>
            <person name="Nakamura H."/>
            <person name="Ohtoshi R."/>
            <person name="Moran D.A.P."/>
            <person name="Shinohara A."/>
            <person name="Yoshida Y."/>
            <person name="Fujiwara M."/>
            <person name="Mori M."/>
            <person name="Tomita M."/>
            <person name="Arakawa K."/>
        </authorList>
    </citation>
    <scope>NUCLEOTIDE SEQUENCE [LARGE SCALE GENOMIC DNA]</scope>
</reference>
<comment type="caution">
    <text evidence="2">The sequence shown here is derived from an EMBL/GenBank/DDBJ whole genome shotgun (WGS) entry which is preliminary data.</text>
</comment>
<name>A0A4Y2S187_ARAVE</name>
<dbReference type="EMBL" id="BGPR01019382">
    <property type="protein sequence ID" value="GBN81747.1"/>
    <property type="molecule type" value="Genomic_DNA"/>
</dbReference>
<dbReference type="OrthoDB" id="6436543at2759"/>
<dbReference type="Proteomes" id="UP000499080">
    <property type="component" value="Unassembled WGS sequence"/>
</dbReference>
<proteinExistence type="predicted"/>
<keyword evidence="1" id="KW-0472">Membrane</keyword>
<gene>
    <name evidence="2" type="ORF">AVEN_191939_1</name>
</gene>
<accession>A0A4Y2S187</accession>
<evidence type="ECO:0000313" key="2">
    <source>
        <dbReference type="EMBL" id="GBN81747.1"/>
    </source>
</evidence>
<keyword evidence="1" id="KW-1133">Transmembrane helix</keyword>